<dbReference type="Proteomes" id="UP000218231">
    <property type="component" value="Unassembled WGS sequence"/>
</dbReference>
<sequence>MMAFFQPDQESKEYVRSYFMENYGVNVDHAYITVGRYYDNTPDGVKIRWGVIIRIINLAFINTMAMVTICIISWKLYQALKLLESITSKYVKRLQMQFFKVLAIQTAIPFVTEFLPAIVYYILSMFGLEIGIYDGNVSRVESNPANFISKSTASS</sequence>
<dbReference type="SUPFAM" id="SSF81321">
    <property type="entry name" value="Family A G protein-coupled receptor-like"/>
    <property type="match status" value="1"/>
</dbReference>
<dbReference type="InterPro" id="IPR019428">
    <property type="entry name" value="7TM_GPCR_serpentine_rcpt_Str"/>
</dbReference>
<feature type="transmembrane region" description="Helical" evidence="1">
    <location>
        <begin position="98"/>
        <end position="123"/>
    </location>
</feature>
<dbReference type="AlphaFoldDB" id="A0A2A2KTK5"/>
<keyword evidence="3" id="KW-1185">Reference proteome</keyword>
<dbReference type="PANTHER" id="PTHR45907">
    <property type="entry name" value="SERPENTINE RECEPTOR, CLASS J"/>
    <property type="match status" value="1"/>
</dbReference>
<accession>A0A2A2KTK5</accession>
<proteinExistence type="predicted"/>
<organism evidence="2 3">
    <name type="scientific">Diploscapter pachys</name>
    <dbReference type="NCBI Taxonomy" id="2018661"/>
    <lineage>
        <taxon>Eukaryota</taxon>
        <taxon>Metazoa</taxon>
        <taxon>Ecdysozoa</taxon>
        <taxon>Nematoda</taxon>
        <taxon>Chromadorea</taxon>
        <taxon>Rhabditida</taxon>
        <taxon>Rhabditina</taxon>
        <taxon>Rhabditomorpha</taxon>
        <taxon>Rhabditoidea</taxon>
        <taxon>Rhabditidae</taxon>
        <taxon>Diploscapter</taxon>
    </lineage>
</organism>
<dbReference type="OrthoDB" id="5812563at2759"/>
<comment type="caution">
    <text evidence="2">The sequence shown here is derived from an EMBL/GenBank/DDBJ whole genome shotgun (WGS) entry which is preliminary data.</text>
</comment>
<keyword evidence="1" id="KW-1133">Transmembrane helix</keyword>
<dbReference type="EMBL" id="LIAE01007753">
    <property type="protein sequence ID" value="PAV77167.1"/>
    <property type="molecule type" value="Genomic_DNA"/>
</dbReference>
<dbReference type="PANTHER" id="PTHR45907:SF16">
    <property type="entry name" value="SERPENTINE RECEPTOR, CLASS J"/>
    <property type="match status" value="1"/>
</dbReference>
<dbReference type="InterPro" id="IPR019423">
    <property type="entry name" value="7TM_GPCR_serpentine_rcpt_Srj"/>
</dbReference>
<gene>
    <name evidence="2" type="ORF">WR25_14088</name>
</gene>
<evidence type="ECO:0000313" key="2">
    <source>
        <dbReference type="EMBL" id="PAV77167.1"/>
    </source>
</evidence>
<reference evidence="2 3" key="1">
    <citation type="journal article" date="2017" name="Curr. Biol.">
        <title>Genome architecture and evolution of a unichromosomal asexual nematode.</title>
        <authorList>
            <person name="Fradin H."/>
            <person name="Zegar C."/>
            <person name="Gutwein M."/>
            <person name="Lucas J."/>
            <person name="Kovtun M."/>
            <person name="Corcoran D."/>
            <person name="Baugh L.R."/>
            <person name="Kiontke K."/>
            <person name="Gunsalus K."/>
            <person name="Fitch D.H."/>
            <person name="Piano F."/>
        </authorList>
    </citation>
    <scope>NUCLEOTIDE SEQUENCE [LARGE SCALE GENOMIC DNA]</scope>
    <source>
        <strain evidence="2">PF1309</strain>
    </source>
</reference>
<evidence type="ECO:0000313" key="3">
    <source>
        <dbReference type="Proteomes" id="UP000218231"/>
    </source>
</evidence>
<keyword evidence="1" id="KW-0472">Membrane</keyword>
<evidence type="ECO:0000256" key="1">
    <source>
        <dbReference type="SAM" id="Phobius"/>
    </source>
</evidence>
<dbReference type="Pfam" id="PF10326">
    <property type="entry name" value="7TM_GPCR_Str"/>
    <property type="match status" value="1"/>
</dbReference>
<protein>
    <submittedName>
        <fullName evidence="2">Uncharacterized protein</fullName>
    </submittedName>
</protein>
<keyword evidence="1" id="KW-0812">Transmembrane</keyword>
<name>A0A2A2KTK5_9BILA</name>
<feature type="transmembrane region" description="Helical" evidence="1">
    <location>
        <begin position="51"/>
        <end position="77"/>
    </location>
</feature>